<dbReference type="PROSITE" id="PS50231">
    <property type="entry name" value="RICIN_B_LECTIN"/>
    <property type="match status" value="2"/>
</dbReference>
<evidence type="ECO:0000313" key="4">
    <source>
        <dbReference type="Proteomes" id="UP000422572"/>
    </source>
</evidence>
<dbReference type="InterPro" id="IPR039743">
    <property type="entry name" value="6GAL/EXGAL"/>
</dbReference>
<dbReference type="InterPro" id="IPR017853">
    <property type="entry name" value="GH"/>
</dbReference>
<feature type="domain" description="Ricin B lectin" evidence="2">
    <location>
        <begin position="699"/>
        <end position="835"/>
    </location>
</feature>
<dbReference type="PANTHER" id="PTHR42767:SF1">
    <property type="entry name" value="ENDO-BETA-1,6-GALACTANASE-LIKE DOMAIN-CONTAINING PROTEIN"/>
    <property type="match status" value="1"/>
</dbReference>
<feature type="signal peptide" evidence="1">
    <location>
        <begin position="1"/>
        <end position="41"/>
    </location>
</feature>
<dbReference type="SUPFAM" id="SSF51445">
    <property type="entry name" value="(Trans)glycosidases"/>
    <property type="match status" value="1"/>
</dbReference>
<organism evidence="3 4">
    <name type="scientific">Streptomyces ficellus</name>
    <dbReference type="NCBI Taxonomy" id="1977088"/>
    <lineage>
        <taxon>Bacteria</taxon>
        <taxon>Bacillati</taxon>
        <taxon>Actinomycetota</taxon>
        <taxon>Actinomycetes</taxon>
        <taxon>Kitasatosporales</taxon>
        <taxon>Streptomycetaceae</taxon>
        <taxon>Streptomyces</taxon>
    </lineage>
</organism>
<dbReference type="CDD" id="cd23458">
    <property type="entry name" value="beta-trefoil_Ricin_AgaB34-like"/>
    <property type="match status" value="1"/>
</dbReference>
<dbReference type="SUPFAM" id="SSF50370">
    <property type="entry name" value="Ricin B-like lectins"/>
    <property type="match status" value="2"/>
</dbReference>
<dbReference type="Proteomes" id="UP000422572">
    <property type="component" value="Chromosome"/>
</dbReference>
<dbReference type="Gene3D" id="2.60.40.1180">
    <property type="entry name" value="Golgi alpha-mannosidase II"/>
    <property type="match status" value="1"/>
</dbReference>
<gene>
    <name evidence="3" type="ORF">EIZ62_01210</name>
</gene>
<feature type="chain" id="PRO_5026226059" description="Ricin B lectin domain-containing protein" evidence="1">
    <location>
        <begin position="42"/>
        <end position="835"/>
    </location>
</feature>
<name>A0A6I6FFG7_9ACTN</name>
<dbReference type="Pfam" id="PF14587">
    <property type="entry name" value="Glyco_hydr_30_2"/>
    <property type="match status" value="1"/>
</dbReference>
<sequence length="835" mass="88577">MSRTLRRPATGRTRKRAARATAIASVATVIAAGMASPPAAAAPPAEPVGVAAPGVTVRLDPSYQQQPFEGWGTSLAWFANVTGGWPDAKRNELADALYGPKGLGLTIARYNIGGGDSPETKPYLRTGGAVPGHWNRPGPEKPNWWNPENPKHWKPNADANQRWWLKAAKDRGANGFEAFSNSPPYFMTHSGLVSGAWNPAHDNLRSDQYGRFAAYLSGAVRRVQDSTGVTFDSLSPINEPNTDFWRAGGRQEGSHWDTASQARMYKTLRAELDAKGLDTPITAMDETNPNTFRSDWDSYDASVRESIGKLNTHTYSTGGRTGVRDIAKGAGKRLWMSEVDLGGGVPQNFTDMRPALDLTSRINEDIRELEPRAWVLWQAIEDYENMTPAHENSNWGLIQTDFTPVDAAKEPLRKNKKYWAMAQYTKFVRPGARVINTDDANTLAAMAPSGRGAVVVHSNPTGSARTVTVDLGGFARVSSAPVQRYTTDATQNLQRGADLTPSGKRVTVTLPPGSVTTFVLPGVSGVNATASGVSGANAAAPAVSGANTRMTPAAPSTAARQILNDNSGMALAVETTGGRTTLVQRAPNPADTAQQWTFTRSSAGDWSSTATHRLTNVRSGKALSLNRGVLTLVDAGSSAQQRWMLSTTGDGHHTVINRATGELLDVAHGSTTDGASVGVHRPTTGSNQSWTFRSAGGDPWKTLTMRHSGKCLDVSNASTADGASVFQYACNGGTNQQWELRPASAGQVQVVARHSGKCLDVSNASTADGASVFQYACNGGANQLWSVRTGGDGYVTLVARHSGKCLDIGGAATADGAAVTQYACNGGTNQQIKAG</sequence>
<keyword evidence="1" id="KW-0732">Signal</keyword>
<dbReference type="InterPro" id="IPR039514">
    <property type="entry name" value="6GAL-like"/>
</dbReference>
<dbReference type="Pfam" id="PF00652">
    <property type="entry name" value="Ricin_B_lectin"/>
    <property type="match status" value="1"/>
</dbReference>
<reference evidence="3 4" key="1">
    <citation type="submission" date="2018-12" db="EMBL/GenBank/DDBJ databases">
        <title>Complete genome sequence of Streptomyces ficellus NRRL8067, the producer of ficellomycin, feldamycin and nojirimycin.</title>
        <authorList>
            <person name="Zhang H."/>
            <person name="Yue R."/>
            <person name="Liu Y."/>
            <person name="Li M."/>
            <person name="Mu H."/>
            <person name="Zhang J."/>
        </authorList>
    </citation>
    <scope>NUCLEOTIDE SEQUENCE [LARGE SCALE GENOMIC DNA]</scope>
    <source>
        <strain evidence="3 4">NRRL 8067</strain>
    </source>
</reference>
<dbReference type="EMBL" id="CP034279">
    <property type="protein sequence ID" value="QGV82400.1"/>
    <property type="molecule type" value="Genomic_DNA"/>
</dbReference>
<proteinExistence type="predicted"/>
<dbReference type="InterPro" id="IPR035992">
    <property type="entry name" value="Ricin_B-like_lectins"/>
</dbReference>
<evidence type="ECO:0000256" key="1">
    <source>
        <dbReference type="SAM" id="SignalP"/>
    </source>
</evidence>
<dbReference type="PROSITE" id="PS51318">
    <property type="entry name" value="TAT"/>
    <property type="match status" value="1"/>
</dbReference>
<dbReference type="Pfam" id="PF14200">
    <property type="entry name" value="RicinB_lectin_2"/>
    <property type="match status" value="1"/>
</dbReference>
<dbReference type="GO" id="GO:0004553">
    <property type="term" value="F:hydrolase activity, hydrolyzing O-glycosyl compounds"/>
    <property type="evidence" value="ECO:0007669"/>
    <property type="project" value="InterPro"/>
</dbReference>
<dbReference type="KEGG" id="sfic:EIZ62_01210"/>
<evidence type="ECO:0000259" key="2">
    <source>
        <dbReference type="SMART" id="SM00458"/>
    </source>
</evidence>
<dbReference type="SMART" id="SM00458">
    <property type="entry name" value="RICIN"/>
    <property type="match status" value="2"/>
</dbReference>
<dbReference type="SUPFAM" id="SSF51011">
    <property type="entry name" value="Glycosyl hydrolase domain"/>
    <property type="match status" value="1"/>
</dbReference>
<protein>
    <recommendedName>
        <fullName evidence="2">Ricin B lectin domain-containing protein</fullName>
    </recommendedName>
</protein>
<dbReference type="AlphaFoldDB" id="A0A6I6FFG7"/>
<dbReference type="InterPro" id="IPR022657">
    <property type="entry name" value="De-COase2_CS"/>
</dbReference>
<dbReference type="PROSITE" id="PS00879">
    <property type="entry name" value="ODR_DC_2_2"/>
    <property type="match status" value="1"/>
</dbReference>
<dbReference type="InterPro" id="IPR000772">
    <property type="entry name" value="Ricin_B_lectin"/>
</dbReference>
<dbReference type="PANTHER" id="PTHR42767">
    <property type="entry name" value="ENDO-BETA-1,6-GALACTANASE"/>
    <property type="match status" value="1"/>
</dbReference>
<accession>A0A6I6FFG7</accession>
<keyword evidence="4" id="KW-1185">Reference proteome</keyword>
<dbReference type="Gene3D" id="2.80.10.50">
    <property type="match status" value="5"/>
</dbReference>
<dbReference type="InterPro" id="IPR006311">
    <property type="entry name" value="TAT_signal"/>
</dbReference>
<evidence type="ECO:0000313" key="3">
    <source>
        <dbReference type="EMBL" id="QGV82400.1"/>
    </source>
</evidence>
<dbReference type="Gene3D" id="3.20.20.80">
    <property type="entry name" value="Glycosidases"/>
    <property type="match status" value="1"/>
</dbReference>
<dbReference type="OrthoDB" id="9806701at2"/>
<dbReference type="CDD" id="cd00161">
    <property type="entry name" value="beta-trefoil_Ricin-like"/>
    <property type="match status" value="1"/>
</dbReference>
<feature type="domain" description="Ricin B lectin" evidence="2">
    <location>
        <begin position="571"/>
        <end position="693"/>
    </location>
</feature>
<dbReference type="InterPro" id="IPR013780">
    <property type="entry name" value="Glyco_hydro_b"/>
</dbReference>